<keyword evidence="9" id="KW-1185">Reference proteome</keyword>
<dbReference type="GO" id="GO:0003723">
    <property type="term" value="F:RNA binding"/>
    <property type="evidence" value="ECO:0007669"/>
    <property type="project" value="UniProtKB-UniRule"/>
</dbReference>
<evidence type="ECO:0000256" key="2">
    <source>
        <dbReference type="SAM" id="MobiDB-lite"/>
    </source>
</evidence>
<dbReference type="OrthoDB" id="2359216at2759"/>
<evidence type="ECO:0000256" key="1">
    <source>
        <dbReference type="PROSITE-ProRule" id="PRU00266"/>
    </source>
</evidence>
<dbReference type="PROSITE" id="PS51061">
    <property type="entry name" value="R3H"/>
    <property type="match status" value="1"/>
</dbReference>
<dbReference type="InterPro" id="IPR021859">
    <property type="entry name" value="XTBD"/>
</dbReference>
<dbReference type="Pfam" id="PF01585">
    <property type="entry name" value="G-patch"/>
    <property type="match status" value="1"/>
</dbReference>
<evidence type="ECO:0000256" key="3">
    <source>
        <dbReference type="SAM" id="Phobius"/>
    </source>
</evidence>
<dbReference type="InterPro" id="IPR000467">
    <property type="entry name" value="G_patch_dom"/>
</dbReference>
<evidence type="ECO:0000313" key="8">
    <source>
        <dbReference type="EMBL" id="CAH1402365.1"/>
    </source>
</evidence>
<dbReference type="Gene3D" id="3.30.1370.50">
    <property type="entry name" value="R3H-like domain"/>
    <property type="match status" value="1"/>
</dbReference>
<evidence type="ECO:0000313" key="9">
    <source>
        <dbReference type="Proteomes" id="UP001152798"/>
    </source>
</evidence>
<feature type="domain" description="DRBM" evidence="4">
    <location>
        <begin position="301"/>
        <end position="364"/>
    </location>
</feature>
<dbReference type="AlphaFoldDB" id="A0A9P0HI53"/>
<dbReference type="SUPFAM" id="SSF54768">
    <property type="entry name" value="dsRNA-binding domain-like"/>
    <property type="match status" value="1"/>
</dbReference>
<feature type="transmembrane region" description="Helical" evidence="3">
    <location>
        <begin position="21"/>
        <end position="41"/>
    </location>
</feature>
<name>A0A9P0HI53_NEZVI</name>
<evidence type="ECO:0000259" key="6">
    <source>
        <dbReference type="PROSITE" id="PS51061"/>
    </source>
</evidence>
<keyword evidence="1" id="KW-0694">RNA-binding</keyword>
<dbReference type="SUPFAM" id="SSF82708">
    <property type="entry name" value="R3H domain"/>
    <property type="match status" value="1"/>
</dbReference>
<dbReference type="SMART" id="SM00393">
    <property type="entry name" value="R3H"/>
    <property type="match status" value="1"/>
</dbReference>
<proteinExistence type="predicted"/>
<dbReference type="PROSITE" id="PS50174">
    <property type="entry name" value="G_PATCH"/>
    <property type="match status" value="1"/>
</dbReference>
<gene>
    <name evidence="8" type="ORF">NEZAVI_LOCUS11196</name>
</gene>
<reference evidence="8" key="1">
    <citation type="submission" date="2022-01" db="EMBL/GenBank/DDBJ databases">
        <authorList>
            <person name="King R."/>
        </authorList>
    </citation>
    <scope>NUCLEOTIDE SEQUENCE</scope>
</reference>
<dbReference type="Proteomes" id="UP001152798">
    <property type="component" value="Chromosome 5"/>
</dbReference>
<evidence type="ECO:0008006" key="10">
    <source>
        <dbReference type="Google" id="ProtNLM"/>
    </source>
</evidence>
<dbReference type="InterPro" id="IPR001374">
    <property type="entry name" value="R3H_dom"/>
</dbReference>
<feature type="domain" description="XRN2-binding (XTBD)" evidence="7">
    <location>
        <begin position="69"/>
        <end position="155"/>
    </location>
</feature>
<sequence>MNSDEKQCCLTLNVLPSQKSYCMKLVVLFVKICSLFTYHGFNTGLILNLLNLKCDATIDNMKFETNWDINKYHYHYELPHHWELKKKFILTHKEKYPEDRLICLAQIFCNVHYLGCRYGDEVMELIDELSAGITDKSSKFDSKAFSLASSAVEAKVKAFTGQSGGQTQNQNPRVRGTTGPIAFVKASDPGPSTSKQDVIDLTESPPYRKRPSDGSVNGRNPKFMRSNPQQNQPPHRSTQPLPHDSQRFQPPSQNRFQEDHSEDDRLFSYETKRAINHVRQIVDSGPFGKVVVFKSTVRDEGPINIIERAASAAHMTTAYGISQNHDLYSCKFSMDGMYLATGEGRTQKIAKEAACAIALDRLKETSFTVLVKASFVEGEKVDRDLQRTNNDTAPQRAHVDIPIAESNIGNKLMKLMGWTGGGLGRDEQGIAEPVKVQEREVRRGGLGITNFHDFRRKVTRIIEDYAHSDNKQDLVFTPDFTKDERRTIHELVRKYNLKSRSYGKNEDQRHLVVFRKVQPLEIVQDLLACGGETEKYKLISPLPMTR</sequence>
<accession>A0A9P0HI53</accession>
<feature type="compositionally biased region" description="Polar residues" evidence="2">
    <location>
        <begin position="226"/>
        <end position="240"/>
    </location>
</feature>
<dbReference type="SMART" id="SM00443">
    <property type="entry name" value="G_patch"/>
    <property type="match status" value="1"/>
</dbReference>
<dbReference type="InterPro" id="IPR036867">
    <property type="entry name" value="R3H_dom_sf"/>
</dbReference>
<dbReference type="Pfam" id="PF01424">
    <property type="entry name" value="R3H"/>
    <property type="match status" value="1"/>
</dbReference>
<dbReference type="InterPro" id="IPR014720">
    <property type="entry name" value="dsRBD_dom"/>
</dbReference>
<dbReference type="PANTHER" id="PTHR48430">
    <property type="entry name" value="PARTNER OF XRN-2 PROTEIN 1"/>
    <property type="match status" value="1"/>
</dbReference>
<dbReference type="PANTHER" id="PTHR48430:SF1">
    <property type="entry name" value="PARTNER OF XRN-2 PROTEIN 1"/>
    <property type="match status" value="1"/>
</dbReference>
<organism evidence="8 9">
    <name type="scientific">Nezara viridula</name>
    <name type="common">Southern green stink bug</name>
    <name type="synonym">Cimex viridulus</name>
    <dbReference type="NCBI Taxonomy" id="85310"/>
    <lineage>
        <taxon>Eukaryota</taxon>
        <taxon>Metazoa</taxon>
        <taxon>Ecdysozoa</taxon>
        <taxon>Arthropoda</taxon>
        <taxon>Hexapoda</taxon>
        <taxon>Insecta</taxon>
        <taxon>Pterygota</taxon>
        <taxon>Neoptera</taxon>
        <taxon>Paraneoptera</taxon>
        <taxon>Hemiptera</taxon>
        <taxon>Heteroptera</taxon>
        <taxon>Panheteroptera</taxon>
        <taxon>Pentatomomorpha</taxon>
        <taxon>Pentatomoidea</taxon>
        <taxon>Pentatomidae</taxon>
        <taxon>Pentatominae</taxon>
        <taxon>Nezara</taxon>
    </lineage>
</organism>
<feature type="domain" description="R3H" evidence="6">
    <location>
        <begin position="452"/>
        <end position="516"/>
    </location>
</feature>
<dbReference type="GO" id="GO:0010468">
    <property type="term" value="P:regulation of gene expression"/>
    <property type="evidence" value="ECO:0007669"/>
    <property type="project" value="UniProtKB-ARBA"/>
</dbReference>
<keyword evidence="3" id="KW-1133">Transmembrane helix</keyword>
<dbReference type="PROSITE" id="PS50137">
    <property type="entry name" value="DS_RBD"/>
    <property type="match status" value="1"/>
</dbReference>
<evidence type="ECO:0000259" key="7">
    <source>
        <dbReference type="PROSITE" id="PS51827"/>
    </source>
</evidence>
<protein>
    <recommendedName>
        <fullName evidence="10">NF-kappa-B-repressing factor</fullName>
    </recommendedName>
</protein>
<evidence type="ECO:0000259" key="5">
    <source>
        <dbReference type="PROSITE" id="PS50174"/>
    </source>
</evidence>
<evidence type="ECO:0000259" key="4">
    <source>
        <dbReference type="PROSITE" id="PS50137"/>
    </source>
</evidence>
<feature type="region of interest" description="Disordered" evidence="2">
    <location>
        <begin position="160"/>
        <end position="262"/>
    </location>
</feature>
<keyword evidence="3" id="KW-0472">Membrane</keyword>
<dbReference type="EMBL" id="OV725081">
    <property type="protein sequence ID" value="CAH1402365.1"/>
    <property type="molecule type" value="Genomic_DNA"/>
</dbReference>
<dbReference type="PROSITE" id="PS51827">
    <property type="entry name" value="XTBD"/>
    <property type="match status" value="1"/>
</dbReference>
<dbReference type="Pfam" id="PF11952">
    <property type="entry name" value="XTBD"/>
    <property type="match status" value="1"/>
</dbReference>
<keyword evidence="3" id="KW-0812">Transmembrane</keyword>
<feature type="domain" description="G-patch" evidence="5">
    <location>
        <begin position="405"/>
        <end position="451"/>
    </location>
</feature>